<organism evidence="4 5">
    <name type="scientific">Reyranella soli</name>
    <dbReference type="NCBI Taxonomy" id="1230389"/>
    <lineage>
        <taxon>Bacteria</taxon>
        <taxon>Pseudomonadati</taxon>
        <taxon>Pseudomonadota</taxon>
        <taxon>Alphaproteobacteria</taxon>
        <taxon>Hyphomicrobiales</taxon>
        <taxon>Reyranellaceae</taxon>
        <taxon>Reyranella</taxon>
    </lineage>
</organism>
<gene>
    <name evidence="4" type="ORF">RSO01_41390</name>
</gene>
<dbReference type="InterPro" id="IPR011051">
    <property type="entry name" value="RmlC_Cupin_sf"/>
</dbReference>
<dbReference type="PANTHER" id="PTHR46797">
    <property type="entry name" value="HTH-TYPE TRANSCRIPTIONAL REGULATOR"/>
    <property type="match status" value="1"/>
</dbReference>
<dbReference type="Proteomes" id="UP000321058">
    <property type="component" value="Unassembled WGS sequence"/>
</dbReference>
<comment type="caution">
    <text evidence="4">The sequence shown here is derived from an EMBL/GenBank/DDBJ whole genome shotgun (WGS) entry which is preliminary data.</text>
</comment>
<dbReference type="SUPFAM" id="SSF51182">
    <property type="entry name" value="RmlC-like cupins"/>
    <property type="match status" value="1"/>
</dbReference>
<evidence type="ECO:0000259" key="3">
    <source>
        <dbReference type="PROSITE" id="PS50943"/>
    </source>
</evidence>
<dbReference type="Gene3D" id="2.60.120.10">
    <property type="entry name" value="Jelly Rolls"/>
    <property type="match status" value="1"/>
</dbReference>
<dbReference type="Pfam" id="PF07883">
    <property type="entry name" value="Cupin_2"/>
    <property type="match status" value="1"/>
</dbReference>
<dbReference type="GO" id="GO:0003677">
    <property type="term" value="F:DNA binding"/>
    <property type="evidence" value="ECO:0007669"/>
    <property type="project" value="UniProtKB-KW"/>
</dbReference>
<keyword evidence="1" id="KW-0238">DNA-binding</keyword>
<dbReference type="RefSeq" id="WP_147151350.1">
    <property type="nucleotide sequence ID" value="NZ_BKAJ01000073.1"/>
</dbReference>
<evidence type="ECO:0000313" key="5">
    <source>
        <dbReference type="Proteomes" id="UP000321058"/>
    </source>
</evidence>
<evidence type="ECO:0000313" key="4">
    <source>
        <dbReference type="EMBL" id="GEP56973.1"/>
    </source>
</evidence>
<dbReference type="InterPro" id="IPR014710">
    <property type="entry name" value="RmlC-like_jellyroll"/>
</dbReference>
<protein>
    <submittedName>
        <fullName evidence="4">MerR family transcriptional regulator</fullName>
    </submittedName>
</protein>
<feature type="domain" description="HTH cro/C1-type" evidence="3">
    <location>
        <begin position="38"/>
        <end position="92"/>
    </location>
</feature>
<dbReference type="OrthoDB" id="9805356at2"/>
<feature type="region of interest" description="Disordered" evidence="2">
    <location>
        <begin position="1"/>
        <end position="25"/>
    </location>
</feature>
<dbReference type="SMART" id="SM00530">
    <property type="entry name" value="HTH_XRE"/>
    <property type="match status" value="1"/>
</dbReference>
<dbReference type="CDD" id="cd00093">
    <property type="entry name" value="HTH_XRE"/>
    <property type="match status" value="1"/>
</dbReference>
<name>A0A512NDF8_9HYPH</name>
<evidence type="ECO:0000256" key="2">
    <source>
        <dbReference type="SAM" id="MobiDB-lite"/>
    </source>
</evidence>
<dbReference type="EMBL" id="BKAJ01000073">
    <property type="protein sequence ID" value="GEP56973.1"/>
    <property type="molecule type" value="Genomic_DNA"/>
</dbReference>
<accession>A0A512NDF8</accession>
<dbReference type="InterPro" id="IPR010982">
    <property type="entry name" value="Lambda_DNA-bd_dom_sf"/>
</dbReference>
<proteinExistence type="predicted"/>
<dbReference type="AlphaFoldDB" id="A0A512NDF8"/>
<keyword evidence="5" id="KW-1185">Reference proteome</keyword>
<dbReference type="Pfam" id="PF01381">
    <property type="entry name" value="HTH_3"/>
    <property type="match status" value="1"/>
</dbReference>
<sequence length="214" mass="23661">MSVGTREGNVPEARKKKTAARKPEAAVKVRQGSLGSIIRKARLERRMVLQDLADKAELSISFLSQVERDLLSPSVSALKRIADVLDIPAGSLMFGAETRKGGVGIGLVRGHSRKRVVFPDSRIEYEMLTPDLRRRMSVLWLKAPPHAESGPVFSHNGEDAVIVLKGRLEVEIGGVWHELSKGDSLYFDSELPHRWRNSSSSVAEVIWVSTPPSF</sequence>
<dbReference type="SUPFAM" id="SSF47413">
    <property type="entry name" value="lambda repressor-like DNA-binding domains"/>
    <property type="match status" value="1"/>
</dbReference>
<dbReference type="InterPro" id="IPR001387">
    <property type="entry name" value="Cro/C1-type_HTH"/>
</dbReference>
<dbReference type="GO" id="GO:0003700">
    <property type="term" value="F:DNA-binding transcription factor activity"/>
    <property type="evidence" value="ECO:0007669"/>
    <property type="project" value="TreeGrafter"/>
</dbReference>
<dbReference type="InterPro" id="IPR050807">
    <property type="entry name" value="TransReg_Diox_bact_type"/>
</dbReference>
<dbReference type="GO" id="GO:0005829">
    <property type="term" value="C:cytosol"/>
    <property type="evidence" value="ECO:0007669"/>
    <property type="project" value="TreeGrafter"/>
</dbReference>
<dbReference type="PROSITE" id="PS50943">
    <property type="entry name" value="HTH_CROC1"/>
    <property type="match status" value="1"/>
</dbReference>
<dbReference type="CDD" id="cd02209">
    <property type="entry name" value="cupin_XRE_C"/>
    <property type="match status" value="1"/>
</dbReference>
<reference evidence="4 5" key="1">
    <citation type="submission" date="2019-07" db="EMBL/GenBank/DDBJ databases">
        <title>Whole genome shotgun sequence of Reyranella soli NBRC 108950.</title>
        <authorList>
            <person name="Hosoyama A."/>
            <person name="Uohara A."/>
            <person name="Ohji S."/>
            <person name="Ichikawa N."/>
        </authorList>
    </citation>
    <scope>NUCLEOTIDE SEQUENCE [LARGE SCALE GENOMIC DNA]</scope>
    <source>
        <strain evidence="4 5">NBRC 108950</strain>
    </source>
</reference>
<dbReference type="Gene3D" id="1.10.260.40">
    <property type="entry name" value="lambda repressor-like DNA-binding domains"/>
    <property type="match status" value="1"/>
</dbReference>
<evidence type="ECO:0000256" key="1">
    <source>
        <dbReference type="ARBA" id="ARBA00023125"/>
    </source>
</evidence>
<dbReference type="InterPro" id="IPR013096">
    <property type="entry name" value="Cupin_2"/>
</dbReference>
<dbReference type="PANTHER" id="PTHR46797:SF25">
    <property type="entry name" value="TRANSCRIPTIONAL REGULATOR"/>
    <property type="match status" value="1"/>
</dbReference>